<evidence type="ECO:0000259" key="2">
    <source>
        <dbReference type="Pfam" id="PF20167"/>
    </source>
</evidence>
<organism evidence="3 5">
    <name type="scientific">Medicago truncatula</name>
    <name type="common">Barrel medic</name>
    <name type="synonym">Medicago tribuloides</name>
    <dbReference type="NCBI Taxonomy" id="3880"/>
    <lineage>
        <taxon>Eukaryota</taxon>
        <taxon>Viridiplantae</taxon>
        <taxon>Streptophyta</taxon>
        <taxon>Embryophyta</taxon>
        <taxon>Tracheophyta</taxon>
        <taxon>Spermatophyta</taxon>
        <taxon>Magnoliopsida</taxon>
        <taxon>eudicotyledons</taxon>
        <taxon>Gunneridae</taxon>
        <taxon>Pentapetalae</taxon>
        <taxon>rosids</taxon>
        <taxon>fabids</taxon>
        <taxon>Fabales</taxon>
        <taxon>Fabaceae</taxon>
        <taxon>Papilionoideae</taxon>
        <taxon>50 kb inversion clade</taxon>
        <taxon>NPAAA clade</taxon>
        <taxon>Hologalegina</taxon>
        <taxon>IRL clade</taxon>
        <taxon>Trifolieae</taxon>
        <taxon>Medicago</taxon>
    </lineage>
</organism>
<dbReference type="AlphaFoldDB" id="A0A072UA57"/>
<sequence>MAKDKNQTQEPTKRRRGTTISGTSSQQPPNPPLYQRFVSEIAEERFNVIKKRVFNKERGISMDKLARHPSFVWLIQARKWDGIVNMVTKESNASIALEFLANAFHKKGVFAYVRGKRVECNNRSIMRILGLRDIENCDVKHHKQGYDNFRTRAEWDRLLVGLMRDGKVWIGPVDRPQRINTADFLPEYKAWASFILTVIEQTSSTAEMIRDRVIILLAIISDKDIGVAELMADSLWKLVRTDKNTLGHCCLINKLCQEAHVPVEPIDVYVKSLRFISDSVHPSQMQQQGFPPYFAEYTYAMANWAQDVSSRDWMPPLSFRQLFYEAAERYPQSSLARTNAFDRFASPLDMENYFAEERLRGANAEERIRAGIVYFKMQFIIFQEGIFDGKSLGAKERDLEQIGHKNMKIGKQNIFPTSQKLGTARASLGTAVPPSRCLLLLLL</sequence>
<evidence type="ECO:0000313" key="3">
    <source>
        <dbReference type="EMBL" id="KEH26527.1"/>
    </source>
</evidence>
<dbReference type="Proteomes" id="UP000002051">
    <property type="component" value="Chromosome 6"/>
</dbReference>
<reference evidence="4" key="3">
    <citation type="submission" date="2015-04" db="UniProtKB">
        <authorList>
            <consortium name="EnsemblPlants"/>
        </authorList>
    </citation>
    <scope>IDENTIFICATION</scope>
    <source>
        <strain evidence="4">cv. Jemalong A17</strain>
    </source>
</reference>
<feature type="region of interest" description="Disordered" evidence="1">
    <location>
        <begin position="1"/>
        <end position="33"/>
    </location>
</feature>
<dbReference type="Pfam" id="PF20167">
    <property type="entry name" value="Transposase_32"/>
    <property type="match status" value="1"/>
</dbReference>
<dbReference type="HOGENOM" id="CLU_618763_0_0_1"/>
<evidence type="ECO:0000313" key="4">
    <source>
        <dbReference type="EnsemblPlants" id="KEH26527"/>
    </source>
</evidence>
<gene>
    <name evidence="3" type="ordered locus">MTR_6g463930</name>
</gene>
<reference evidence="3 5" key="1">
    <citation type="journal article" date="2011" name="Nature">
        <title>The Medicago genome provides insight into the evolution of rhizobial symbioses.</title>
        <authorList>
            <person name="Young N.D."/>
            <person name="Debelle F."/>
            <person name="Oldroyd G.E."/>
            <person name="Geurts R."/>
            <person name="Cannon S.B."/>
            <person name="Udvardi M.K."/>
            <person name="Benedito V.A."/>
            <person name="Mayer K.F."/>
            <person name="Gouzy J."/>
            <person name="Schoof H."/>
            <person name="Van de Peer Y."/>
            <person name="Proost S."/>
            <person name="Cook D.R."/>
            <person name="Meyers B.C."/>
            <person name="Spannagl M."/>
            <person name="Cheung F."/>
            <person name="De Mita S."/>
            <person name="Krishnakumar V."/>
            <person name="Gundlach H."/>
            <person name="Zhou S."/>
            <person name="Mudge J."/>
            <person name="Bharti A.K."/>
            <person name="Murray J.D."/>
            <person name="Naoumkina M.A."/>
            <person name="Rosen B."/>
            <person name="Silverstein K.A."/>
            <person name="Tang H."/>
            <person name="Rombauts S."/>
            <person name="Zhao P.X."/>
            <person name="Zhou P."/>
            <person name="Barbe V."/>
            <person name="Bardou P."/>
            <person name="Bechner M."/>
            <person name="Bellec A."/>
            <person name="Berger A."/>
            <person name="Berges H."/>
            <person name="Bidwell S."/>
            <person name="Bisseling T."/>
            <person name="Choisne N."/>
            <person name="Couloux A."/>
            <person name="Denny R."/>
            <person name="Deshpande S."/>
            <person name="Dai X."/>
            <person name="Doyle J.J."/>
            <person name="Dudez A.M."/>
            <person name="Farmer A.D."/>
            <person name="Fouteau S."/>
            <person name="Franken C."/>
            <person name="Gibelin C."/>
            <person name="Gish J."/>
            <person name="Goldstein S."/>
            <person name="Gonzalez A.J."/>
            <person name="Green P.J."/>
            <person name="Hallab A."/>
            <person name="Hartog M."/>
            <person name="Hua A."/>
            <person name="Humphray S.J."/>
            <person name="Jeong D.H."/>
            <person name="Jing Y."/>
            <person name="Jocker A."/>
            <person name="Kenton S.M."/>
            <person name="Kim D.J."/>
            <person name="Klee K."/>
            <person name="Lai H."/>
            <person name="Lang C."/>
            <person name="Lin S."/>
            <person name="Macmil S.L."/>
            <person name="Magdelenat G."/>
            <person name="Matthews L."/>
            <person name="McCorrison J."/>
            <person name="Monaghan E.L."/>
            <person name="Mun J.H."/>
            <person name="Najar F.Z."/>
            <person name="Nicholson C."/>
            <person name="Noirot C."/>
            <person name="O'Bleness M."/>
            <person name="Paule C.R."/>
            <person name="Poulain J."/>
            <person name="Prion F."/>
            <person name="Qin B."/>
            <person name="Qu C."/>
            <person name="Retzel E.F."/>
            <person name="Riddle C."/>
            <person name="Sallet E."/>
            <person name="Samain S."/>
            <person name="Samson N."/>
            <person name="Sanders I."/>
            <person name="Saurat O."/>
            <person name="Scarpelli C."/>
            <person name="Schiex T."/>
            <person name="Segurens B."/>
            <person name="Severin A.J."/>
            <person name="Sherrier D.J."/>
            <person name="Shi R."/>
            <person name="Sims S."/>
            <person name="Singer S.R."/>
            <person name="Sinharoy S."/>
            <person name="Sterck L."/>
            <person name="Viollet A."/>
            <person name="Wang B.B."/>
            <person name="Wang K."/>
            <person name="Wang M."/>
            <person name="Wang X."/>
            <person name="Warfsmann J."/>
            <person name="Weissenbach J."/>
            <person name="White D.D."/>
            <person name="White J.D."/>
            <person name="Wiley G.B."/>
            <person name="Wincker P."/>
            <person name="Xing Y."/>
            <person name="Yang L."/>
            <person name="Yao Z."/>
            <person name="Ying F."/>
            <person name="Zhai J."/>
            <person name="Zhou L."/>
            <person name="Zuber A."/>
            <person name="Denarie J."/>
            <person name="Dixon R.A."/>
            <person name="May G.D."/>
            <person name="Schwartz D.C."/>
            <person name="Rogers J."/>
            <person name="Quetier F."/>
            <person name="Town C.D."/>
            <person name="Roe B.A."/>
        </authorList>
    </citation>
    <scope>NUCLEOTIDE SEQUENCE [LARGE SCALE GENOMIC DNA]</scope>
    <source>
        <strain evidence="3">A17</strain>
        <strain evidence="4 5">cv. Jemalong A17</strain>
    </source>
</reference>
<reference evidence="3 5" key="2">
    <citation type="journal article" date="2014" name="BMC Genomics">
        <title>An improved genome release (version Mt4.0) for the model legume Medicago truncatula.</title>
        <authorList>
            <person name="Tang H."/>
            <person name="Krishnakumar V."/>
            <person name="Bidwell S."/>
            <person name="Rosen B."/>
            <person name="Chan A."/>
            <person name="Zhou S."/>
            <person name="Gentzbittel L."/>
            <person name="Childs K.L."/>
            <person name="Yandell M."/>
            <person name="Gundlach H."/>
            <person name="Mayer K.F."/>
            <person name="Schwartz D.C."/>
            <person name="Town C.D."/>
        </authorList>
    </citation>
    <scope>GENOME REANNOTATION</scope>
    <source>
        <strain evidence="3">A17</strain>
        <strain evidence="4 5">cv. Jemalong A17</strain>
    </source>
</reference>
<dbReference type="EnsemblPlants" id="KEH26527">
    <property type="protein sequence ID" value="KEH26527"/>
    <property type="gene ID" value="MTR_6g463930"/>
</dbReference>
<feature type="compositionally biased region" description="Polar residues" evidence="1">
    <location>
        <begin position="18"/>
        <end position="27"/>
    </location>
</feature>
<dbReference type="EMBL" id="CM001222">
    <property type="protein sequence ID" value="KEH26527.1"/>
    <property type="molecule type" value="Genomic_DNA"/>
</dbReference>
<name>A0A072UA57_MEDTR</name>
<feature type="domain" description="Putative plant transposon protein" evidence="2">
    <location>
        <begin position="77"/>
        <end position="262"/>
    </location>
</feature>
<protein>
    <recommendedName>
        <fullName evidence="2">Putative plant transposon protein domain-containing protein</fullName>
    </recommendedName>
</protein>
<evidence type="ECO:0000313" key="5">
    <source>
        <dbReference type="Proteomes" id="UP000002051"/>
    </source>
</evidence>
<accession>A0A072UA57</accession>
<dbReference type="InterPro" id="IPR046796">
    <property type="entry name" value="Transposase_32_dom"/>
</dbReference>
<proteinExistence type="predicted"/>
<keyword evidence="5" id="KW-1185">Reference proteome</keyword>
<evidence type="ECO:0000256" key="1">
    <source>
        <dbReference type="SAM" id="MobiDB-lite"/>
    </source>
</evidence>